<accession>A0AAD9L025</accession>
<organism evidence="1 2">
    <name type="scientific">Ridgeia piscesae</name>
    <name type="common">Tubeworm</name>
    <dbReference type="NCBI Taxonomy" id="27915"/>
    <lineage>
        <taxon>Eukaryota</taxon>
        <taxon>Metazoa</taxon>
        <taxon>Spiralia</taxon>
        <taxon>Lophotrochozoa</taxon>
        <taxon>Annelida</taxon>
        <taxon>Polychaeta</taxon>
        <taxon>Sedentaria</taxon>
        <taxon>Canalipalpata</taxon>
        <taxon>Sabellida</taxon>
        <taxon>Siboglinidae</taxon>
        <taxon>Ridgeia</taxon>
    </lineage>
</organism>
<sequence length="127" mass="14111">MMACTCSRKSTWLLLPRQPSVVKATRARWYQYHSLGGALVVNETAVLCRHVGPVFRHVDHRRGIHDTIAEGVAYFSTDPIGYPISAFETFGSCRHDNDVLHVSPCESGTGSTHFMSPTLTHTSCHQL</sequence>
<evidence type="ECO:0000313" key="1">
    <source>
        <dbReference type="EMBL" id="KAK2180747.1"/>
    </source>
</evidence>
<dbReference type="EMBL" id="JAODUO010000428">
    <property type="protein sequence ID" value="KAK2180747.1"/>
    <property type="molecule type" value="Genomic_DNA"/>
</dbReference>
<protein>
    <submittedName>
        <fullName evidence="1">Uncharacterized protein</fullName>
    </submittedName>
</protein>
<name>A0AAD9L025_RIDPI</name>
<reference evidence="1" key="1">
    <citation type="journal article" date="2023" name="Mol. Biol. Evol.">
        <title>Third-Generation Sequencing Reveals the Adaptive Role of the Epigenome in Three Deep-Sea Polychaetes.</title>
        <authorList>
            <person name="Perez M."/>
            <person name="Aroh O."/>
            <person name="Sun Y."/>
            <person name="Lan Y."/>
            <person name="Juniper S.K."/>
            <person name="Young C.R."/>
            <person name="Angers B."/>
            <person name="Qian P.Y."/>
        </authorList>
    </citation>
    <scope>NUCLEOTIDE SEQUENCE</scope>
    <source>
        <strain evidence="1">R07B-5</strain>
    </source>
</reference>
<dbReference type="AlphaFoldDB" id="A0AAD9L025"/>
<comment type="caution">
    <text evidence="1">The sequence shown here is derived from an EMBL/GenBank/DDBJ whole genome shotgun (WGS) entry which is preliminary data.</text>
</comment>
<gene>
    <name evidence="1" type="ORF">NP493_427g00009</name>
</gene>
<evidence type="ECO:0000313" key="2">
    <source>
        <dbReference type="Proteomes" id="UP001209878"/>
    </source>
</evidence>
<dbReference type="Proteomes" id="UP001209878">
    <property type="component" value="Unassembled WGS sequence"/>
</dbReference>
<keyword evidence="2" id="KW-1185">Reference proteome</keyword>
<proteinExistence type="predicted"/>